<evidence type="ECO:0000313" key="8">
    <source>
        <dbReference type="Proteomes" id="UP001297600"/>
    </source>
</evidence>
<keyword evidence="8" id="KW-1185">Reference proteome</keyword>
<keyword evidence="3" id="KW-0238">DNA-binding</keyword>
<dbReference type="Gene3D" id="3.40.190.290">
    <property type="match status" value="1"/>
</dbReference>
<evidence type="ECO:0000256" key="3">
    <source>
        <dbReference type="ARBA" id="ARBA00023125"/>
    </source>
</evidence>
<keyword evidence="4" id="KW-0804">Transcription</keyword>
<feature type="domain" description="HTH lysR-type" evidence="6">
    <location>
        <begin position="25"/>
        <end position="61"/>
    </location>
</feature>
<keyword evidence="2" id="KW-0805">Transcription regulation</keyword>
<dbReference type="InterPro" id="IPR036390">
    <property type="entry name" value="WH_DNA-bd_sf"/>
</dbReference>
<dbReference type="InterPro" id="IPR036388">
    <property type="entry name" value="WH-like_DNA-bd_sf"/>
</dbReference>
<evidence type="ECO:0000256" key="4">
    <source>
        <dbReference type="ARBA" id="ARBA00023163"/>
    </source>
</evidence>
<evidence type="ECO:0000256" key="1">
    <source>
        <dbReference type="ARBA" id="ARBA00009437"/>
    </source>
</evidence>
<proteinExistence type="inferred from homology"/>
<dbReference type="Pfam" id="PF00126">
    <property type="entry name" value="HTH_1"/>
    <property type="match status" value="1"/>
</dbReference>
<dbReference type="InterPro" id="IPR000847">
    <property type="entry name" value="LysR_HTH_N"/>
</dbReference>
<dbReference type="InterPro" id="IPR058163">
    <property type="entry name" value="LysR-type_TF_proteobact-type"/>
</dbReference>
<dbReference type="PANTHER" id="PTHR30537:SF5">
    <property type="entry name" value="HTH-TYPE TRANSCRIPTIONAL ACTIVATOR TTDR-RELATED"/>
    <property type="match status" value="1"/>
</dbReference>
<dbReference type="Pfam" id="PF03466">
    <property type="entry name" value="LysR_substrate"/>
    <property type="match status" value="1"/>
</dbReference>
<dbReference type="PANTHER" id="PTHR30537">
    <property type="entry name" value="HTH-TYPE TRANSCRIPTIONAL REGULATOR"/>
    <property type="match status" value="1"/>
</dbReference>
<evidence type="ECO:0000256" key="2">
    <source>
        <dbReference type="ARBA" id="ARBA00023015"/>
    </source>
</evidence>
<protein>
    <submittedName>
        <fullName evidence="7">LysR substrate-binding domain-containing protein</fullName>
    </submittedName>
</protein>
<reference evidence="7 8" key="1">
    <citation type="submission" date="2022-02" db="EMBL/GenBank/DDBJ databases">
        <title>Mesosutterella porci, a novel member of the family Sutterellaceae from pig feces.</title>
        <authorList>
            <person name="Wylensek D."/>
            <person name="Clavel T."/>
        </authorList>
    </citation>
    <scope>NUCLEOTIDE SEQUENCE [LARGE SCALE GENOMIC DNA]</scope>
    <source>
        <strain evidence="8">oilRF-744-wt-GAM-9</strain>
    </source>
</reference>
<dbReference type="InterPro" id="IPR005119">
    <property type="entry name" value="LysR_subst-bd"/>
</dbReference>
<comment type="similarity">
    <text evidence="1">Belongs to the LysR transcriptional regulatory family.</text>
</comment>
<evidence type="ECO:0000259" key="6">
    <source>
        <dbReference type="PROSITE" id="PS50931"/>
    </source>
</evidence>
<organism evidence="7 8">
    <name type="scientific">Mesosutterella porci</name>
    <dbReference type="NCBI Taxonomy" id="2915351"/>
    <lineage>
        <taxon>Bacteria</taxon>
        <taxon>Pseudomonadati</taxon>
        <taxon>Pseudomonadota</taxon>
        <taxon>Betaproteobacteria</taxon>
        <taxon>Burkholderiales</taxon>
        <taxon>Sutterellaceae</taxon>
        <taxon>Mesosutterella</taxon>
    </lineage>
</organism>
<dbReference type="RefSeq" id="WP_237977718.1">
    <property type="nucleotide sequence ID" value="NZ_JAKNCT010000001.1"/>
</dbReference>
<accession>A0ABS9MN72</accession>
<dbReference type="SUPFAM" id="SSF53850">
    <property type="entry name" value="Periplasmic binding protein-like II"/>
    <property type="match status" value="1"/>
</dbReference>
<dbReference type="PROSITE" id="PS50931">
    <property type="entry name" value="HTH_LYSR"/>
    <property type="match status" value="1"/>
</dbReference>
<sequence>MKLQSITAWRYLTAFSSFGRICDVASHFDVNASSVSRALRELEASLGYPLFRAESRNLRLTERGKATVKLMKPAIEMFDRQIAQISKLNACVSGHIRLSVAGGFAASFLLNYLDRFKALYPDIVFEVSSGRKIPALRSGVCDIVTVTGRPEDENVVFLPRGINHYVPVASPAFLEKNRQLSSPDDLRRIRVFAYGGAERAPTRVLVRGREKCELELKEYLRIDSVLAIKQAVLQGKGMAVDLPVLHCAAELAAGNLVPVLSGWHRPDEELYVVTSRIGWQAPRIRIFAQWFAEESRKEYERCWKEIEPVLNRCRLKPGSQGRTDSPRTPYSPESGHTTPTTQLKKDHF</sequence>
<dbReference type="Gene3D" id="1.10.10.10">
    <property type="entry name" value="Winged helix-like DNA-binding domain superfamily/Winged helix DNA-binding domain"/>
    <property type="match status" value="1"/>
</dbReference>
<feature type="region of interest" description="Disordered" evidence="5">
    <location>
        <begin position="314"/>
        <end position="348"/>
    </location>
</feature>
<dbReference type="EMBL" id="JAKNCT010000001">
    <property type="protein sequence ID" value="MCG5030063.1"/>
    <property type="molecule type" value="Genomic_DNA"/>
</dbReference>
<evidence type="ECO:0000313" key="7">
    <source>
        <dbReference type="EMBL" id="MCG5030063.1"/>
    </source>
</evidence>
<name>A0ABS9MN72_9BURK</name>
<dbReference type="Proteomes" id="UP001297600">
    <property type="component" value="Unassembled WGS sequence"/>
</dbReference>
<comment type="caution">
    <text evidence="7">The sequence shown here is derived from an EMBL/GenBank/DDBJ whole genome shotgun (WGS) entry which is preliminary data.</text>
</comment>
<gene>
    <name evidence="7" type="ORF">MAF45_01160</name>
</gene>
<dbReference type="SUPFAM" id="SSF46785">
    <property type="entry name" value="Winged helix' DNA-binding domain"/>
    <property type="match status" value="1"/>
</dbReference>
<evidence type="ECO:0000256" key="5">
    <source>
        <dbReference type="SAM" id="MobiDB-lite"/>
    </source>
</evidence>